<keyword evidence="2" id="KW-1185">Reference proteome</keyword>
<protein>
    <submittedName>
        <fullName evidence="1">Uncharacterized protein</fullName>
    </submittedName>
</protein>
<dbReference type="Proteomes" id="UP000005273">
    <property type="component" value="Unassembled WGS sequence"/>
</dbReference>
<dbReference type="AlphaFoldDB" id="A0A0T5XDM2"/>
<evidence type="ECO:0000313" key="2">
    <source>
        <dbReference type="Proteomes" id="UP000005273"/>
    </source>
</evidence>
<sequence>MQADRIGLLISVLSRFMLRNLCFGRRVCRVVRRKGQLIFH</sequence>
<dbReference type="STRING" id="592015.HMPREF1705_04721"/>
<name>A0A0T5XDM2_9BACT</name>
<organism evidence="1 2">
    <name type="scientific">Acetomicrobium hydrogeniformans ATCC BAA-1850</name>
    <dbReference type="NCBI Taxonomy" id="592015"/>
    <lineage>
        <taxon>Bacteria</taxon>
        <taxon>Thermotogati</taxon>
        <taxon>Synergistota</taxon>
        <taxon>Synergistia</taxon>
        <taxon>Synergistales</taxon>
        <taxon>Acetomicrobiaceae</taxon>
        <taxon>Acetomicrobium</taxon>
    </lineage>
</organism>
<gene>
    <name evidence="1" type="ORF">HMPREF1705_04721</name>
</gene>
<reference evidence="2" key="1">
    <citation type="submission" date="2012-09" db="EMBL/GenBank/DDBJ databases">
        <authorList>
            <person name="Weinstock G."/>
            <person name="Sodergren E."/>
            <person name="Clifton S."/>
            <person name="Fulton L."/>
            <person name="Fulton B."/>
            <person name="Courtney L."/>
            <person name="Fronick C."/>
            <person name="Harrison M."/>
            <person name="Strong C."/>
            <person name="Farmer C."/>
            <person name="Delehaunty K."/>
            <person name="Markovic C."/>
            <person name="Hall O."/>
            <person name="Minx P."/>
            <person name="Tomlinson C."/>
            <person name="Mitreva M."/>
            <person name="Nelson J."/>
            <person name="Hou S."/>
            <person name="Wollam A."/>
            <person name="Pepin K.H."/>
            <person name="Johnson M."/>
            <person name="Bhonagiri V."/>
            <person name="Nash W.E."/>
            <person name="Suruliraj S."/>
            <person name="Warren W."/>
            <person name="Chinwalla A."/>
            <person name="Mardis E.R."/>
            <person name="Wilson R.K."/>
        </authorList>
    </citation>
    <scope>NUCLEOTIDE SEQUENCE [LARGE SCALE GENOMIC DNA]</scope>
    <source>
        <strain evidence="2">OS1</strain>
    </source>
</reference>
<evidence type="ECO:0000313" key="1">
    <source>
        <dbReference type="EMBL" id="KRT36442.1"/>
    </source>
</evidence>
<comment type="caution">
    <text evidence="1">The sequence shown here is derived from an EMBL/GenBank/DDBJ whole genome shotgun (WGS) entry which is preliminary data.</text>
</comment>
<dbReference type="EMBL" id="ACJX03000001">
    <property type="protein sequence ID" value="KRT36442.1"/>
    <property type="molecule type" value="Genomic_DNA"/>
</dbReference>
<accession>A0A0T5XDM2</accession>
<proteinExistence type="predicted"/>